<dbReference type="AlphaFoldDB" id="A0A015IHH0"/>
<keyword evidence="2" id="KW-1185">Reference proteome</keyword>
<organism evidence="1 2">
    <name type="scientific">Rhizophagus irregularis (strain DAOM 197198w)</name>
    <name type="common">Glomus intraradices</name>
    <dbReference type="NCBI Taxonomy" id="1432141"/>
    <lineage>
        <taxon>Eukaryota</taxon>
        <taxon>Fungi</taxon>
        <taxon>Fungi incertae sedis</taxon>
        <taxon>Mucoromycota</taxon>
        <taxon>Glomeromycotina</taxon>
        <taxon>Glomeromycetes</taxon>
        <taxon>Glomerales</taxon>
        <taxon>Glomeraceae</taxon>
        <taxon>Rhizophagus</taxon>
    </lineage>
</organism>
<protein>
    <submittedName>
        <fullName evidence="1">Uncharacterized protein</fullName>
    </submittedName>
</protein>
<reference evidence="1 2" key="1">
    <citation type="submission" date="2014-02" db="EMBL/GenBank/DDBJ databases">
        <title>Single nucleus genome sequencing reveals high similarity among nuclei of an endomycorrhizal fungus.</title>
        <authorList>
            <person name="Lin K."/>
            <person name="Geurts R."/>
            <person name="Zhang Z."/>
            <person name="Limpens E."/>
            <person name="Saunders D.G."/>
            <person name="Mu D."/>
            <person name="Pang E."/>
            <person name="Cao H."/>
            <person name="Cha H."/>
            <person name="Lin T."/>
            <person name="Zhou Q."/>
            <person name="Shang Y."/>
            <person name="Li Y."/>
            <person name="Ivanov S."/>
            <person name="Sharma T."/>
            <person name="Velzen R.V."/>
            <person name="Ruijter N.D."/>
            <person name="Aanen D.K."/>
            <person name="Win J."/>
            <person name="Kamoun S."/>
            <person name="Bisseling T."/>
            <person name="Huang S."/>
        </authorList>
    </citation>
    <scope>NUCLEOTIDE SEQUENCE [LARGE SCALE GENOMIC DNA]</scope>
    <source>
        <strain evidence="2">DAOM197198w</strain>
    </source>
</reference>
<evidence type="ECO:0000313" key="2">
    <source>
        <dbReference type="Proteomes" id="UP000022910"/>
    </source>
</evidence>
<sequence>MFFKGLSADNIFEAERFHNLNPDDLVKHLRNLKRRRTEMRLGLQDKNRRVRADYSDEPVVLTSKSSGITQEQLQELFKAQAEELTKNFQVQFKQLQARPVRNPPRHVIQDHQNPDWDDSYVEPDVGDDPGASAWTLDDHQNAIDLIMGYKRGTSKILTNQLQKAKDRRDDLDLT</sequence>
<dbReference type="EMBL" id="JEMT01028868">
    <property type="protein sequence ID" value="EXX53510.1"/>
    <property type="molecule type" value="Genomic_DNA"/>
</dbReference>
<dbReference type="Proteomes" id="UP000022910">
    <property type="component" value="Unassembled WGS sequence"/>
</dbReference>
<gene>
    <name evidence="1" type="ORF">RirG_243210</name>
</gene>
<evidence type="ECO:0000313" key="1">
    <source>
        <dbReference type="EMBL" id="EXX53510.1"/>
    </source>
</evidence>
<comment type="caution">
    <text evidence="1">The sequence shown here is derived from an EMBL/GenBank/DDBJ whole genome shotgun (WGS) entry which is preliminary data.</text>
</comment>
<accession>A0A015IHH0</accession>
<name>A0A015IHH0_RHIIW</name>
<proteinExistence type="predicted"/>
<dbReference type="HOGENOM" id="CLU_131668_0_0_1"/>